<dbReference type="Proteomes" id="UP001590951">
    <property type="component" value="Unassembled WGS sequence"/>
</dbReference>
<gene>
    <name evidence="2" type="ORF">ABVK25_002296</name>
</gene>
<keyword evidence="1" id="KW-1133">Transmembrane helix</keyword>
<organism evidence="2 3">
    <name type="scientific">Lepraria finkii</name>
    <dbReference type="NCBI Taxonomy" id="1340010"/>
    <lineage>
        <taxon>Eukaryota</taxon>
        <taxon>Fungi</taxon>
        <taxon>Dikarya</taxon>
        <taxon>Ascomycota</taxon>
        <taxon>Pezizomycotina</taxon>
        <taxon>Lecanoromycetes</taxon>
        <taxon>OSLEUM clade</taxon>
        <taxon>Lecanoromycetidae</taxon>
        <taxon>Lecanorales</taxon>
        <taxon>Lecanorineae</taxon>
        <taxon>Stereocaulaceae</taxon>
        <taxon>Lepraria</taxon>
    </lineage>
</organism>
<accession>A0ABR4BI02</accession>
<dbReference type="Gene3D" id="1.20.58.340">
    <property type="entry name" value="Magnesium transport protein CorA, transmembrane region"/>
    <property type="match status" value="1"/>
</dbReference>
<protein>
    <submittedName>
        <fullName evidence="2">Uncharacterized protein</fullName>
    </submittedName>
</protein>
<reference evidence="2 3" key="1">
    <citation type="submission" date="2024-09" db="EMBL/GenBank/DDBJ databases">
        <title>Rethinking Asexuality: The Enigmatic Case of Functional Sexual Genes in Lepraria (Stereocaulaceae).</title>
        <authorList>
            <person name="Doellman M."/>
            <person name="Sun Y."/>
            <person name="Barcenas-Pena A."/>
            <person name="Lumbsch H.T."/>
            <person name="Grewe F."/>
        </authorList>
    </citation>
    <scope>NUCLEOTIDE SEQUENCE [LARGE SCALE GENOMIC DNA]</scope>
    <source>
        <strain evidence="2 3">Grewe 0041</strain>
    </source>
</reference>
<comment type="caution">
    <text evidence="2">The sequence shown here is derived from an EMBL/GenBank/DDBJ whole genome shotgun (WGS) entry which is preliminary data.</text>
</comment>
<name>A0ABR4BI02_9LECA</name>
<evidence type="ECO:0000313" key="3">
    <source>
        <dbReference type="Proteomes" id="UP001590951"/>
    </source>
</evidence>
<feature type="transmembrane region" description="Helical" evidence="1">
    <location>
        <begin position="310"/>
        <end position="333"/>
    </location>
</feature>
<keyword evidence="1" id="KW-0472">Membrane</keyword>
<keyword evidence="3" id="KW-1185">Reference proteome</keyword>
<evidence type="ECO:0000313" key="2">
    <source>
        <dbReference type="EMBL" id="KAL2057243.1"/>
    </source>
</evidence>
<dbReference type="EMBL" id="JBHFEH010000005">
    <property type="protein sequence ID" value="KAL2057243.1"/>
    <property type="molecule type" value="Genomic_DNA"/>
</dbReference>
<proteinExistence type="predicted"/>
<evidence type="ECO:0000256" key="1">
    <source>
        <dbReference type="SAM" id="Phobius"/>
    </source>
</evidence>
<keyword evidence="1" id="KW-0812">Transmembrane</keyword>
<feature type="transmembrane region" description="Helical" evidence="1">
    <location>
        <begin position="348"/>
        <end position="369"/>
    </location>
</feature>
<sequence>MLTVPNLLARGGTKLRMIFAPLDIPFSRTFHALQALFSHYDIPAEFIAERLHSVTHSFGWHQNADSNYVCWLHFLCKNIEVVRDKHGIPSIQDPRGTNMSQDDGTWLRSGYFLRWKQPHSASGGDGMVEFVIFSPSPSLKANLTSLVPSPDWEETLIDPFCLLSIVLEDMFRQVDAAIRGVLQVFRPIEHSVLQFAYHGATASQFDFVGIHNIAKHIIYLKESSSAACSTANHICEHHRDLMTQPQRAHASELMRSVHGLLQHKLSLLEGCRLRVQSMESRAQNAINLAFNTANQQASKILKSDSQSMKVIAMMTLLFLPVASVASICGSQFFNFDVDSRKILVSTDFGIFWATTIPLTLIVLVTYGLWQWLRERSLIIFARIQSSRKSAA</sequence>